<dbReference type="OrthoDB" id="6647425at2"/>
<name>F6D993_THICA</name>
<proteinExistence type="inferred from homology"/>
<evidence type="ECO:0000256" key="3">
    <source>
        <dbReference type="ARBA" id="ARBA00022475"/>
    </source>
</evidence>
<evidence type="ECO:0000256" key="2">
    <source>
        <dbReference type="ARBA" id="ARBA00007776"/>
    </source>
</evidence>
<comment type="subcellular location">
    <subcellularLocation>
        <location evidence="1">Cell membrane</location>
        <topology evidence="1">Multi-pass membrane protein</topology>
    </subcellularLocation>
</comment>
<dbReference type="Pfam" id="PF04093">
    <property type="entry name" value="MreD"/>
    <property type="match status" value="1"/>
</dbReference>
<dbReference type="EMBL" id="CP002776">
    <property type="protein sequence ID" value="AEG32020.1"/>
    <property type="molecule type" value="Genomic_DNA"/>
</dbReference>
<dbReference type="PANTHER" id="PTHR37484">
    <property type="entry name" value="ROD SHAPE-DETERMINING PROTEIN MRED"/>
    <property type="match status" value="1"/>
</dbReference>
<dbReference type="STRING" id="717773.Thicy_1253"/>
<evidence type="ECO:0000256" key="8">
    <source>
        <dbReference type="SAM" id="Phobius"/>
    </source>
</evidence>
<dbReference type="eggNOG" id="COG2891">
    <property type="taxonomic scope" value="Bacteria"/>
</dbReference>
<gene>
    <name evidence="9" type="ordered locus">Thicy_1253</name>
</gene>
<keyword evidence="4 8" id="KW-0812">Transmembrane</keyword>
<reference evidence="9 10" key="1">
    <citation type="submission" date="2011-05" db="EMBL/GenBank/DDBJ databases">
        <title>Complete sequence of Thioalkalimicrobium cyclicum ALM1.</title>
        <authorList>
            <consortium name="US DOE Joint Genome Institute"/>
            <person name="Lucas S."/>
            <person name="Han J."/>
            <person name="Lapidus A."/>
            <person name="Cheng J.-F."/>
            <person name="Goodwin L."/>
            <person name="Pitluck S."/>
            <person name="Peters L."/>
            <person name="Mikhailova N."/>
            <person name="Davenport K."/>
            <person name="Han C."/>
            <person name="Tapia R."/>
            <person name="Land M."/>
            <person name="Hauser L."/>
            <person name="Kyrpides N."/>
            <person name="Ivanova N."/>
            <person name="Pagani I."/>
            <person name="Kappler U."/>
            <person name="Woyke T."/>
        </authorList>
    </citation>
    <scope>NUCLEOTIDE SEQUENCE [LARGE SCALE GENOMIC DNA]</scope>
    <source>
        <strain evidence="10">DSM 14477 / JCM 11371 / ALM1</strain>
    </source>
</reference>
<dbReference type="GO" id="GO:0005886">
    <property type="term" value="C:plasma membrane"/>
    <property type="evidence" value="ECO:0007669"/>
    <property type="project" value="UniProtKB-SubCell"/>
</dbReference>
<dbReference type="AlphaFoldDB" id="F6D993"/>
<dbReference type="GO" id="GO:0008360">
    <property type="term" value="P:regulation of cell shape"/>
    <property type="evidence" value="ECO:0007669"/>
    <property type="project" value="UniProtKB-KW"/>
</dbReference>
<evidence type="ECO:0000256" key="6">
    <source>
        <dbReference type="ARBA" id="ARBA00022989"/>
    </source>
</evidence>
<dbReference type="InterPro" id="IPR007227">
    <property type="entry name" value="Cell_shape_determining_MreD"/>
</dbReference>
<evidence type="ECO:0000313" key="10">
    <source>
        <dbReference type="Proteomes" id="UP000009232"/>
    </source>
</evidence>
<dbReference type="RefSeq" id="WP_013835796.1">
    <property type="nucleotide sequence ID" value="NC_015581.1"/>
</dbReference>
<evidence type="ECO:0000256" key="4">
    <source>
        <dbReference type="ARBA" id="ARBA00022692"/>
    </source>
</evidence>
<dbReference type="Proteomes" id="UP000009232">
    <property type="component" value="Chromosome"/>
</dbReference>
<evidence type="ECO:0000256" key="1">
    <source>
        <dbReference type="ARBA" id="ARBA00004651"/>
    </source>
</evidence>
<evidence type="ECO:0000313" key="9">
    <source>
        <dbReference type="EMBL" id="AEG32020.1"/>
    </source>
</evidence>
<dbReference type="KEGG" id="tcy:Thicy_1253"/>
<dbReference type="PANTHER" id="PTHR37484:SF1">
    <property type="entry name" value="ROD SHAPE-DETERMINING PROTEIN MRED"/>
    <property type="match status" value="1"/>
</dbReference>
<comment type="similarity">
    <text evidence="2">Belongs to the MreD family.</text>
</comment>
<evidence type="ECO:0000256" key="5">
    <source>
        <dbReference type="ARBA" id="ARBA00022960"/>
    </source>
</evidence>
<feature type="transmembrane region" description="Helical" evidence="8">
    <location>
        <begin position="106"/>
        <end position="126"/>
    </location>
</feature>
<accession>F6D993</accession>
<keyword evidence="7 8" id="KW-0472">Membrane</keyword>
<organism evidence="9 10">
    <name type="scientific">Thiomicrospira cyclica (strain DSM 14477 / JCM 11371 / ALM1)</name>
    <name type="common">Thioalkalimicrobium cyclicum</name>
    <dbReference type="NCBI Taxonomy" id="717773"/>
    <lineage>
        <taxon>Bacteria</taxon>
        <taxon>Pseudomonadati</taxon>
        <taxon>Pseudomonadota</taxon>
        <taxon>Gammaproteobacteria</taxon>
        <taxon>Thiotrichales</taxon>
        <taxon>Piscirickettsiaceae</taxon>
        <taxon>Thiomicrospira</taxon>
    </lineage>
</organism>
<feature type="transmembrane region" description="Helical" evidence="8">
    <location>
        <begin position="14"/>
        <end position="31"/>
    </location>
</feature>
<dbReference type="InterPro" id="IPR026034">
    <property type="entry name" value="MreD_proteobac"/>
</dbReference>
<keyword evidence="5" id="KW-0133">Cell shape</keyword>
<dbReference type="HOGENOM" id="CLU_119315_0_0_6"/>
<keyword evidence="6 8" id="KW-1133">Transmembrane helix</keyword>
<feature type="transmembrane region" description="Helical" evidence="8">
    <location>
        <begin position="43"/>
        <end position="68"/>
    </location>
</feature>
<feature type="transmembrane region" description="Helical" evidence="8">
    <location>
        <begin position="138"/>
        <end position="157"/>
    </location>
</feature>
<dbReference type="NCBIfam" id="TIGR03426">
    <property type="entry name" value="shape_MreD"/>
    <property type="match status" value="1"/>
</dbReference>
<protein>
    <submittedName>
        <fullName evidence="9">Rod shape-determining protein MreD</fullName>
    </submittedName>
</protein>
<evidence type="ECO:0000256" key="7">
    <source>
        <dbReference type="ARBA" id="ARBA00023136"/>
    </source>
</evidence>
<feature type="transmembrane region" description="Helical" evidence="8">
    <location>
        <begin position="74"/>
        <end position="94"/>
    </location>
</feature>
<keyword evidence="3" id="KW-1003">Cell membrane</keyword>
<sequence>MTERLNELEFSKVVWLWLLSYFVALTANAINLQLSTPLFLPPLALIVAFFWATHFINGPHLFSVFILGLLYDGLYHSLLGMHALLFVVFMYLMLRIRLRFRSYRIWQQALFIMIYMAIYQLIYYSITPIHLSDKDVLSYWSVPLLAGLLWIPVVRSFRGLTRMNTTS</sequence>
<keyword evidence="10" id="KW-1185">Reference proteome</keyword>